<sequence>MRQRIVLRGGVALITGAASGIGRALTLDLAGRGGALALLDRDAQGLAETGARAEALGATVDLHGLDLADAAAIRALPAAIRARHGRLDLLVNNAGVALGGAFADTDLDDFEWVLDVNLRAPVRLIHALLPLLRESRPAWIVNVSSLYGIVAPPGQTAYCASKFGLRGFSESLRHELSGSGTGLTLVHPGGVATAIARNARLPRGADPVQAERGRAAHERFLKLAPETAAAEILRAVERGAPRALVGSDARLVSLLQRLMPVGYWSLLGRLARQG</sequence>
<evidence type="ECO:0000313" key="5">
    <source>
        <dbReference type="EMBL" id="GJE08781.1"/>
    </source>
</evidence>
<gene>
    <name evidence="5" type="primary">sadH</name>
    <name evidence="5" type="ORF">AOPFMNJM_4127</name>
</gene>
<dbReference type="InterPro" id="IPR020904">
    <property type="entry name" value="Sc_DH/Rdtase_CS"/>
</dbReference>
<reference evidence="5" key="1">
    <citation type="journal article" date="2021" name="Front. Microbiol.">
        <title>Comprehensive Comparative Genomics and Phenotyping of Methylobacterium Species.</title>
        <authorList>
            <person name="Alessa O."/>
            <person name="Ogura Y."/>
            <person name="Fujitani Y."/>
            <person name="Takami H."/>
            <person name="Hayashi T."/>
            <person name="Sahin N."/>
            <person name="Tani A."/>
        </authorList>
    </citation>
    <scope>NUCLEOTIDE SEQUENCE</scope>
    <source>
        <strain evidence="5">LMG 23639</strain>
    </source>
</reference>
<evidence type="ECO:0000256" key="2">
    <source>
        <dbReference type="ARBA" id="ARBA00023002"/>
    </source>
</evidence>
<dbReference type="RefSeq" id="WP_238278771.1">
    <property type="nucleotide sequence ID" value="NZ_BPQR01000089.1"/>
</dbReference>
<keyword evidence="2" id="KW-0560">Oxidoreductase</keyword>
<evidence type="ECO:0000313" key="6">
    <source>
        <dbReference type="Proteomes" id="UP001055102"/>
    </source>
</evidence>
<dbReference type="InterPro" id="IPR057326">
    <property type="entry name" value="KR_dom"/>
</dbReference>
<dbReference type="PRINTS" id="PR00081">
    <property type="entry name" value="GDHRDH"/>
</dbReference>
<dbReference type="PANTHER" id="PTHR44196">
    <property type="entry name" value="DEHYDROGENASE/REDUCTASE SDR FAMILY MEMBER 7B"/>
    <property type="match status" value="1"/>
</dbReference>
<protein>
    <submittedName>
        <fullName evidence="5">Oxidoreductase SadH</fullName>
    </submittedName>
</protein>
<dbReference type="PRINTS" id="PR00080">
    <property type="entry name" value="SDRFAMILY"/>
</dbReference>
<comment type="caution">
    <text evidence="5">The sequence shown here is derived from an EMBL/GenBank/DDBJ whole genome shotgun (WGS) entry which is preliminary data.</text>
</comment>
<dbReference type="Pfam" id="PF00106">
    <property type="entry name" value="adh_short"/>
    <property type="match status" value="1"/>
</dbReference>
<dbReference type="PANTHER" id="PTHR44196:SF1">
    <property type="entry name" value="DEHYDROGENASE_REDUCTASE SDR FAMILY MEMBER 7B"/>
    <property type="match status" value="1"/>
</dbReference>
<name>A0ABQ4T4E6_9HYPH</name>
<dbReference type="Gene3D" id="3.40.50.720">
    <property type="entry name" value="NAD(P)-binding Rossmann-like Domain"/>
    <property type="match status" value="1"/>
</dbReference>
<dbReference type="EMBL" id="BPQR01000089">
    <property type="protein sequence ID" value="GJE08781.1"/>
    <property type="molecule type" value="Genomic_DNA"/>
</dbReference>
<evidence type="ECO:0000256" key="3">
    <source>
        <dbReference type="RuleBase" id="RU000363"/>
    </source>
</evidence>
<accession>A0ABQ4T4E6</accession>
<dbReference type="Proteomes" id="UP001055102">
    <property type="component" value="Unassembled WGS sequence"/>
</dbReference>
<dbReference type="InterPro" id="IPR036291">
    <property type="entry name" value="NAD(P)-bd_dom_sf"/>
</dbReference>
<keyword evidence="6" id="KW-1185">Reference proteome</keyword>
<dbReference type="PROSITE" id="PS00061">
    <property type="entry name" value="ADH_SHORT"/>
    <property type="match status" value="1"/>
</dbReference>
<proteinExistence type="inferred from homology"/>
<dbReference type="SUPFAM" id="SSF51735">
    <property type="entry name" value="NAD(P)-binding Rossmann-fold domains"/>
    <property type="match status" value="1"/>
</dbReference>
<evidence type="ECO:0000256" key="1">
    <source>
        <dbReference type="ARBA" id="ARBA00006484"/>
    </source>
</evidence>
<comment type="similarity">
    <text evidence="1 3">Belongs to the short-chain dehydrogenases/reductases (SDR) family.</text>
</comment>
<dbReference type="SMART" id="SM00822">
    <property type="entry name" value="PKS_KR"/>
    <property type="match status" value="1"/>
</dbReference>
<feature type="domain" description="Ketoreductase" evidence="4">
    <location>
        <begin position="10"/>
        <end position="194"/>
    </location>
</feature>
<dbReference type="InterPro" id="IPR002347">
    <property type="entry name" value="SDR_fam"/>
</dbReference>
<reference evidence="5" key="2">
    <citation type="submission" date="2021-08" db="EMBL/GenBank/DDBJ databases">
        <authorList>
            <person name="Tani A."/>
            <person name="Ola A."/>
            <person name="Ogura Y."/>
            <person name="Katsura K."/>
            <person name="Hayashi T."/>
        </authorList>
    </citation>
    <scope>NUCLEOTIDE SEQUENCE</scope>
    <source>
        <strain evidence="5">LMG 23639</strain>
    </source>
</reference>
<evidence type="ECO:0000259" key="4">
    <source>
        <dbReference type="SMART" id="SM00822"/>
    </source>
</evidence>
<organism evidence="5 6">
    <name type="scientific">Methylobacterium jeotgali</name>
    <dbReference type="NCBI Taxonomy" id="381630"/>
    <lineage>
        <taxon>Bacteria</taxon>
        <taxon>Pseudomonadati</taxon>
        <taxon>Pseudomonadota</taxon>
        <taxon>Alphaproteobacteria</taxon>
        <taxon>Hyphomicrobiales</taxon>
        <taxon>Methylobacteriaceae</taxon>
        <taxon>Methylobacterium</taxon>
    </lineage>
</organism>